<sequence>MADATNARNVPGPSGFSNKKRKSNTTSPDCDVSMVKKTRFLKDVVLTRYGGVLEGRVTSKTPIKEWSKNGKEGKLFSFLMADETARISVIVSGDKTDEVFSTIQVNHCYRITGFKPKPVNPHFSSTDHECEVTLSKISKIKEIERDDIPQTQSLCSSIASILNIEKNCLIDLTAILFDLLPVQNITCRDGSIQKKQTALLVDDSKKIVSLDLWNKHVEKLTDMEGCPVSIKSITVKEFRGKIVLGSMANTTFNDGEPTGETRKEYQKKWWLTGGVFSEFEELEIPLPTTE</sequence>
<accession>A0AAJ6QMS3</accession>
<keyword evidence="8" id="KW-1185">Reference proteome</keyword>
<dbReference type="Gene3D" id="2.40.50.140">
    <property type="entry name" value="Nucleic acid-binding proteins"/>
    <property type="match status" value="2"/>
</dbReference>
<evidence type="ECO:0000313" key="9">
    <source>
        <dbReference type="RefSeq" id="XP_003737971.1"/>
    </source>
</evidence>
<reference evidence="9" key="1">
    <citation type="submission" date="2025-08" db="UniProtKB">
        <authorList>
            <consortium name="RefSeq"/>
        </authorList>
    </citation>
    <scope>IDENTIFICATION</scope>
</reference>
<comment type="similarity">
    <text evidence="1">Belongs to the replication factor A protein 1 family.</text>
</comment>
<evidence type="ECO:0000256" key="1">
    <source>
        <dbReference type="ARBA" id="ARBA00005690"/>
    </source>
</evidence>
<gene>
    <name evidence="9" type="primary">LOC100905117</name>
</gene>
<evidence type="ECO:0000256" key="4">
    <source>
        <dbReference type="ARBA" id="ARBA00022833"/>
    </source>
</evidence>
<dbReference type="GO" id="GO:0003677">
    <property type="term" value="F:DNA binding"/>
    <property type="evidence" value="ECO:0007669"/>
    <property type="project" value="UniProtKB-KW"/>
</dbReference>
<dbReference type="RefSeq" id="XP_003737971.1">
    <property type="nucleotide sequence ID" value="XM_003737923.1"/>
</dbReference>
<name>A0AAJ6QMS3_9ACAR</name>
<dbReference type="KEGG" id="goe:100905117"/>
<dbReference type="GO" id="GO:0008270">
    <property type="term" value="F:zinc ion binding"/>
    <property type="evidence" value="ECO:0007669"/>
    <property type="project" value="UniProtKB-KW"/>
</dbReference>
<evidence type="ECO:0000256" key="2">
    <source>
        <dbReference type="ARBA" id="ARBA00022723"/>
    </source>
</evidence>
<keyword evidence="4" id="KW-0862">Zinc</keyword>
<evidence type="ECO:0000259" key="7">
    <source>
        <dbReference type="Pfam" id="PF16900"/>
    </source>
</evidence>
<dbReference type="FunFam" id="2.40.50.140:FF:000041">
    <property type="entry name" value="Replication protein A subunit"/>
    <property type="match status" value="1"/>
</dbReference>
<protein>
    <submittedName>
        <fullName evidence="9">Replication protein A 70 kDa DNA-binding subunit-like</fullName>
    </submittedName>
</protein>
<dbReference type="InterPro" id="IPR012340">
    <property type="entry name" value="NA-bd_OB-fold"/>
</dbReference>
<dbReference type="Pfam" id="PF16900">
    <property type="entry name" value="REPA_OB_2"/>
    <property type="match status" value="1"/>
</dbReference>
<organism evidence="8 9">
    <name type="scientific">Galendromus occidentalis</name>
    <name type="common">western predatory mite</name>
    <dbReference type="NCBI Taxonomy" id="34638"/>
    <lineage>
        <taxon>Eukaryota</taxon>
        <taxon>Metazoa</taxon>
        <taxon>Ecdysozoa</taxon>
        <taxon>Arthropoda</taxon>
        <taxon>Chelicerata</taxon>
        <taxon>Arachnida</taxon>
        <taxon>Acari</taxon>
        <taxon>Parasitiformes</taxon>
        <taxon>Mesostigmata</taxon>
        <taxon>Gamasina</taxon>
        <taxon>Phytoseioidea</taxon>
        <taxon>Phytoseiidae</taxon>
        <taxon>Typhlodrominae</taxon>
        <taxon>Galendromus</taxon>
    </lineage>
</organism>
<evidence type="ECO:0000256" key="6">
    <source>
        <dbReference type="SAM" id="MobiDB-lite"/>
    </source>
</evidence>
<feature type="region of interest" description="Disordered" evidence="6">
    <location>
        <begin position="1"/>
        <end position="30"/>
    </location>
</feature>
<evidence type="ECO:0000256" key="5">
    <source>
        <dbReference type="ARBA" id="ARBA00023125"/>
    </source>
</evidence>
<dbReference type="SUPFAM" id="SSF50249">
    <property type="entry name" value="Nucleic acid-binding proteins"/>
    <property type="match status" value="2"/>
</dbReference>
<proteinExistence type="inferred from homology"/>
<feature type="domain" description="Replication protein A OB" evidence="7">
    <location>
        <begin position="158"/>
        <end position="243"/>
    </location>
</feature>
<dbReference type="GeneID" id="100905117"/>
<dbReference type="AlphaFoldDB" id="A0AAJ6QMS3"/>
<keyword evidence="2" id="KW-0479">Metal-binding</keyword>
<dbReference type="Proteomes" id="UP000694867">
    <property type="component" value="Unplaced"/>
</dbReference>
<keyword evidence="5" id="KW-0238">DNA-binding</keyword>
<keyword evidence="3" id="KW-0863">Zinc-finger</keyword>
<evidence type="ECO:0000313" key="8">
    <source>
        <dbReference type="Proteomes" id="UP000694867"/>
    </source>
</evidence>
<evidence type="ECO:0000256" key="3">
    <source>
        <dbReference type="ARBA" id="ARBA00022771"/>
    </source>
</evidence>
<dbReference type="InterPro" id="IPR031657">
    <property type="entry name" value="REPA_OB_2"/>
</dbReference>